<evidence type="ECO:0000313" key="1">
    <source>
        <dbReference type="EMBL" id="KAI9511092.1"/>
    </source>
</evidence>
<evidence type="ECO:0000313" key="2">
    <source>
        <dbReference type="Proteomes" id="UP001207468"/>
    </source>
</evidence>
<name>A0ACC0UJ16_9AGAM</name>
<sequence length="67" mass="7352">DVHNNVLTVSGESQSALDRSHGFTIRERRCGKYARSFSLPQGSGSEDIKPSKFLSVTFPRSEPEAAL</sequence>
<dbReference type="EMBL" id="JAGFNK010000027">
    <property type="protein sequence ID" value="KAI9511092.1"/>
    <property type="molecule type" value="Genomic_DNA"/>
</dbReference>
<organism evidence="1 2">
    <name type="scientific">Russula earlei</name>
    <dbReference type="NCBI Taxonomy" id="71964"/>
    <lineage>
        <taxon>Eukaryota</taxon>
        <taxon>Fungi</taxon>
        <taxon>Dikarya</taxon>
        <taxon>Basidiomycota</taxon>
        <taxon>Agaricomycotina</taxon>
        <taxon>Agaricomycetes</taxon>
        <taxon>Russulales</taxon>
        <taxon>Russulaceae</taxon>
        <taxon>Russula</taxon>
    </lineage>
</organism>
<keyword evidence="2" id="KW-1185">Reference proteome</keyword>
<reference evidence="1" key="1">
    <citation type="submission" date="2021-03" db="EMBL/GenBank/DDBJ databases">
        <title>Evolutionary priming and transition to the ectomycorrhizal habit in an iconic lineage of mushroom-forming fungi: is preadaptation a requirement?</title>
        <authorList>
            <consortium name="DOE Joint Genome Institute"/>
            <person name="Looney B.P."/>
            <person name="Miyauchi S."/>
            <person name="Morin E."/>
            <person name="Drula E."/>
            <person name="Courty P.E."/>
            <person name="Chicoki N."/>
            <person name="Fauchery L."/>
            <person name="Kohler A."/>
            <person name="Kuo A."/>
            <person name="LaButti K."/>
            <person name="Pangilinan J."/>
            <person name="Lipzen A."/>
            <person name="Riley R."/>
            <person name="Andreopoulos W."/>
            <person name="He G."/>
            <person name="Johnson J."/>
            <person name="Barry K.W."/>
            <person name="Grigoriev I.V."/>
            <person name="Nagy L."/>
            <person name="Hibbett D."/>
            <person name="Henrissat B."/>
            <person name="Matheny P.B."/>
            <person name="Labbe J."/>
            <person name="Martin A.F."/>
        </authorList>
    </citation>
    <scope>NUCLEOTIDE SEQUENCE</scope>
    <source>
        <strain evidence="1">BPL698</strain>
    </source>
</reference>
<comment type="caution">
    <text evidence="1">The sequence shown here is derived from an EMBL/GenBank/DDBJ whole genome shotgun (WGS) entry which is preliminary data.</text>
</comment>
<proteinExistence type="predicted"/>
<accession>A0ACC0UJ16</accession>
<gene>
    <name evidence="1" type="ORF">F5148DRAFT_975692</name>
</gene>
<dbReference type="Proteomes" id="UP001207468">
    <property type="component" value="Unassembled WGS sequence"/>
</dbReference>
<protein>
    <submittedName>
        <fullName evidence="1">Uncharacterized protein</fullName>
    </submittedName>
</protein>
<feature type="non-terminal residue" evidence="1">
    <location>
        <position position="1"/>
    </location>
</feature>